<feature type="signal peptide" evidence="1">
    <location>
        <begin position="1"/>
        <end position="18"/>
    </location>
</feature>
<dbReference type="AlphaFoldDB" id="A0AAD7KFN4"/>
<proteinExistence type="predicted"/>
<evidence type="ECO:0000313" key="3">
    <source>
        <dbReference type="Proteomes" id="UP001215598"/>
    </source>
</evidence>
<evidence type="ECO:0000256" key="1">
    <source>
        <dbReference type="SAM" id="SignalP"/>
    </source>
</evidence>
<sequence length="101" mass="11412">RSMANALGAMILPQLSLLVCRNSTDFNSSSTTSCAIVAYSSPLQQFHLPHFRLLVSCSFPKNTLVELPDRDLVPLAVTYVISRQVALRGYWYYQRKSMRVT</sequence>
<evidence type="ECO:0000313" key="2">
    <source>
        <dbReference type="EMBL" id="KAJ7784639.1"/>
    </source>
</evidence>
<protein>
    <submittedName>
        <fullName evidence="2">Uncharacterized protein</fullName>
    </submittedName>
</protein>
<keyword evidence="3" id="KW-1185">Reference proteome</keyword>
<name>A0AAD7KFN4_9AGAR</name>
<comment type="caution">
    <text evidence="2">The sequence shown here is derived from an EMBL/GenBank/DDBJ whole genome shotgun (WGS) entry which is preliminary data.</text>
</comment>
<gene>
    <name evidence="2" type="ORF">B0H16DRAFT_1493252</name>
</gene>
<keyword evidence="1" id="KW-0732">Signal</keyword>
<feature type="chain" id="PRO_5042019428" evidence="1">
    <location>
        <begin position="19"/>
        <end position="101"/>
    </location>
</feature>
<feature type="non-terminal residue" evidence="2">
    <location>
        <position position="1"/>
    </location>
</feature>
<reference evidence="2" key="1">
    <citation type="submission" date="2023-03" db="EMBL/GenBank/DDBJ databases">
        <title>Massive genome expansion in bonnet fungi (Mycena s.s.) driven by repeated elements and novel gene families across ecological guilds.</title>
        <authorList>
            <consortium name="Lawrence Berkeley National Laboratory"/>
            <person name="Harder C.B."/>
            <person name="Miyauchi S."/>
            <person name="Viragh M."/>
            <person name="Kuo A."/>
            <person name="Thoen E."/>
            <person name="Andreopoulos B."/>
            <person name="Lu D."/>
            <person name="Skrede I."/>
            <person name="Drula E."/>
            <person name="Henrissat B."/>
            <person name="Morin E."/>
            <person name="Kohler A."/>
            <person name="Barry K."/>
            <person name="LaButti K."/>
            <person name="Morin E."/>
            <person name="Salamov A."/>
            <person name="Lipzen A."/>
            <person name="Mereny Z."/>
            <person name="Hegedus B."/>
            <person name="Baldrian P."/>
            <person name="Stursova M."/>
            <person name="Weitz H."/>
            <person name="Taylor A."/>
            <person name="Grigoriev I.V."/>
            <person name="Nagy L.G."/>
            <person name="Martin F."/>
            <person name="Kauserud H."/>
        </authorList>
    </citation>
    <scope>NUCLEOTIDE SEQUENCE</scope>
    <source>
        <strain evidence="2">CBHHK182m</strain>
    </source>
</reference>
<dbReference type="EMBL" id="JARKIB010000002">
    <property type="protein sequence ID" value="KAJ7784639.1"/>
    <property type="molecule type" value="Genomic_DNA"/>
</dbReference>
<organism evidence="2 3">
    <name type="scientific">Mycena metata</name>
    <dbReference type="NCBI Taxonomy" id="1033252"/>
    <lineage>
        <taxon>Eukaryota</taxon>
        <taxon>Fungi</taxon>
        <taxon>Dikarya</taxon>
        <taxon>Basidiomycota</taxon>
        <taxon>Agaricomycotina</taxon>
        <taxon>Agaricomycetes</taxon>
        <taxon>Agaricomycetidae</taxon>
        <taxon>Agaricales</taxon>
        <taxon>Marasmiineae</taxon>
        <taxon>Mycenaceae</taxon>
        <taxon>Mycena</taxon>
    </lineage>
</organism>
<dbReference type="Proteomes" id="UP001215598">
    <property type="component" value="Unassembled WGS sequence"/>
</dbReference>
<accession>A0AAD7KFN4</accession>